<name>A0A6J5L8V2_9CAUD</name>
<reference evidence="2" key="1">
    <citation type="submission" date="2020-04" db="EMBL/GenBank/DDBJ databases">
        <authorList>
            <person name="Chiriac C."/>
            <person name="Salcher M."/>
            <person name="Ghai R."/>
            <person name="Kavagutti S V."/>
        </authorList>
    </citation>
    <scope>NUCLEOTIDE SEQUENCE</scope>
</reference>
<dbReference type="EMBL" id="LR796244">
    <property type="protein sequence ID" value="CAB4131068.1"/>
    <property type="molecule type" value="Genomic_DNA"/>
</dbReference>
<accession>A0A6J5L8V2</accession>
<protein>
    <submittedName>
        <fullName evidence="2">Uncharacterized protein</fullName>
    </submittedName>
</protein>
<evidence type="ECO:0000313" key="2">
    <source>
        <dbReference type="EMBL" id="CAB4131068.1"/>
    </source>
</evidence>
<proteinExistence type="predicted"/>
<organism evidence="2">
    <name type="scientific">uncultured Caudovirales phage</name>
    <dbReference type="NCBI Taxonomy" id="2100421"/>
    <lineage>
        <taxon>Viruses</taxon>
        <taxon>Duplodnaviria</taxon>
        <taxon>Heunggongvirae</taxon>
        <taxon>Uroviricota</taxon>
        <taxon>Caudoviricetes</taxon>
        <taxon>Peduoviridae</taxon>
        <taxon>Maltschvirus</taxon>
        <taxon>Maltschvirus maltsch</taxon>
    </lineage>
</organism>
<dbReference type="Pfam" id="PF10926">
    <property type="entry name" value="DUF2800"/>
    <property type="match status" value="1"/>
</dbReference>
<feature type="region of interest" description="Disordered" evidence="1">
    <location>
        <begin position="370"/>
        <end position="396"/>
    </location>
</feature>
<evidence type="ECO:0000256" key="1">
    <source>
        <dbReference type="SAM" id="MobiDB-lite"/>
    </source>
</evidence>
<gene>
    <name evidence="2" type="ORF">UFOVP123_56</name>
</gene>
<sequence>MTRAHAKLSASGSEKWMTCTPSAQLEDNYPDEGSTFASEGTFAHAVFELDLRMYLGAITGKDYKAERLKLKADKFFTQELQDYVYAAYSYAIGRIEDARARCKDPIILVEQRLDFSRWVPEGFGTGDLVIITDGIVEVLDLKYGKGIYVDATNNSQMRLYGLGAYNELAHLYDLEVVSMTVLQPRLDNWGNETMTAAALLEWADKEVVPKAKLAWAGEGDFVAGDHCTSCFCKARYTCKARSDQSLAVAQSEFGPIEDAKPPLPQSLSVERIAQLLPKADMVIDWFNDLKAYSLEQATKHGNIVPGFKLVEGRSNRKYSDQDAVAAKLRASGIPEEIMFERSLLGITAMEKAIGKKVFTEVLGDLVVKPEGKPTLVPESDKRPALPSAASAAEDFS</sequence>
<dbReference type="InterPro" id="IPR021229">
    <property type="entry name" value="DUF2800"/>
</dbReference>